<dbReference type="AlphaFoldDB" id="A0A0D2MLA4"/>
<evidence type="ECO:0000256" key="1">
    <source>
        <dbReference type="SAM" id="Phobius"/>
    </source>
</evidence>
<dbReference type="STRING" id="945553.A0A0D2MLA4"/>
<name>A0A0D2MLA4_HYPSF</name>
<dbReference type="Proteomes" id="UP000054270">
    <property type="component" value="Unassembled WGS sequence"/>
</dbReference>
<evidence type="ECO:0000313" key="2">
    <source>
        <dbReference type="EMBL" id="KJA24603.1"/>
    </source>
</evidence>
<protein>
    <recommendedName>
        <fullName evidence="4">G-protein coupled receptors family 1 profile domain-containing protein</fullName>
    </recommendedName>
</protein>
<feature type="transmembrane region" description="Helical" evidence="1">
    <location>
        <begin position="24"/>
        <end position="49"/>
    </location>
</feature>
<feature type="transmembrane region" description="Helical" evidence="1">
    <location>
        <begin position="270"/>
        <end position="290"/>
    </location>
</feature>
<accession>A0A0D2MLA4</accession>
<keyword evidence="3" id="KW-1185">Reference proteome</keyword>
<feature type="transmembrane region" description="Helical" evidence="1">
    <location>
        <begin position="61"/>
        <end position="79"/>
    </location>
</feature>
<feature type="transmembrane region" description="Helical" evidence="1">
    <location>
        <begin position="141"/>
        <end position="168"/>
    </location>
</feature>
<gene>
    <name evidence="2" type="ORF">HYPSUDRAFT_478621</name>
</gene>
<feature type="transmembrane region" description="Helical" evidence="1">
    <location>
        <begin position="241"/>
        <end position="264"/>
    </location>
</feature>
<organism evidence="2 3">
    <name type="scientific">Hypholoma sublateritium (strain FD-334 SS-4)</name>
    <dbReference type="NCBI Taxonomy" id="945553"/>
    <lineage>
        <taxon>Eukaryota</taxon>
        <taxon>Fungi</taxon>
        <taxon>Dikarya</taxon>
        <taxon>Basidiomycota</taxon>
        <taxon>Agaricomycotina</taxon>
        <taxon>Agaricomycetes</taxon>
        <taxon>Agaricomycetidae</taxon>
        <taxon>Agaricales</taxon>
        <taxon>Agaricineae</taxon>
        <taxon>Strophariaceae</taxon>
        <taxon>Hypholoma</taxon>
    </lineage>
</organism>
<evidence type="ECO:0000313" key="3">
    <source>
        <dbReference type="Proteomes" id="UP000054270"/>
    </source>
</evidence>
<reference evidence="3" key="1">
    <citation type="submission" date="2014-04" db="EMBL/GenBank/DDBJ databases">
        <title>Evolutionary Origins and Diversification of the Mycorrhizal Mutualists.</title>
        <authorList>
            <consortium name="DOE Joint Genome Institute"/>
            <consortium name="Mycorrhizal Genomics Consortium"/>
            <person name="Kohler A."/>
            <person name="Kuo A."/>
            <person name="Nagy L.G."/>
            <person name="Floudas D."/>
            <person name="Copeland A."/>
            <person name="Barry K.W."/>
            <person name="Cichocki N."/>
            <person name="Veneault-Fourrey C."/>
            <person name="LaButti K."/>
            <person name="Lindquist E.A."/>
            <person name="Lipzen A."/>
            <person name="Lundell T."/>
            <person name="Morin E."/>
            <person name="Murat C."/>
            <person name="Riley R."/>
            <person name="Ohm R."/>
            <person name="Sun H."/>
            <person name="Tunlid A."/>
            <person name="Henrissat B."/>
            <person name="Grigoriev I.V."/>
            <person name="Hibbett D.S."/>
            <person name="Martin F."/>
        </authorList>
    </citation>
    <scope>NUCLEOTIDE SEQUENCE [LARGE SCALE GENOMIC DNA]</scope>
    <source>
        <strain evidence="3">FD-334 SS-4</strain>
    </source>
</reference>
<keyword evidence="1" id="KW-1133">Transmembrane helix</keyword>
<feature type="transmembrane region" description="Helical" evidence="1">
    <location>
        <begin position="199"/>
        <end position="221"/>
    </location>
</feature>
<dbReference type="OrthoDB" id="3267806at2759"/>
<keyword evidence="1" id="KW-0472">Membrane</keyword>
<dbReference type="EMBL" id="KN817536">
    <property type="protein sequence ID" value="KJA24603.1"/>
    <property type="molecule type" value="Genomic_DNA"/>
</dbReference>
<proteinExistence type="predicted"/>
<keyword evidence="1" id="KW-0812">Transmembrane</keyword>
<sequence length="369" mass="40819">MEANETVSSNGLVANPTLGIEMQVLANIVSAIAYGAVIILFSCCFWQLQGTKQSHSRKMRPFLYLYITLMFAMGTMAFIQETIYTTKVLKGDIFPKSPDLLNYLTSLGEPVPLIFTIWGADGFMLWRCLILYQGILPARRLVLVIFLTLLCMTSLGSGIAFFVVAGIFQSESANFWLPYVPDSLALPFQNPKQSAVSSVIMFCTTFVNLTLTTLVFLRLLYYQKFISKTLGKAYSLPYTKVITMCVESCALIVVFSIVNIVMIITNNVGYLIPFLLLPQICTIAPLLIVYRVALGRSTNANTIVSSGANNRSHGADVHSEQQGTGRSVIRFHHVTSSLAVVEDFVNDPDPSPTTSDQPELIEMKDIFPV</sequence>
<feature type="transmembrane region" description="Helical" evidence="1">
    <location>
        <begin position="111"/>
        <end position="129"/>
    </location>
</feature>
<evidence type="ECO:0008006" key="4">
    <source>
        <dbReference type="Google" id="ProtNLM"/>
    </source>
</evidence>